<evidence type="ECO:0000259" key="4">
    <source>
        <dbReference type="Pfam" id="PF03816"/>
    </source>
</evidence>
<organism evidence="5 6">
    <name type="scientific">Candidatus Caccousia avicola</name>
    <dbReference type="NCBI Taxonomy" id="2840721"/>
    <lineage>
        <taxon>Bacteria</taxon>
        <taxon>Bacillati</taxon>
        <taxon>Bacillota</taxon>
        <taxon>Clostridia</taxon>
        <taxon>Eubacteriales</taxon>
        <taxon>Oscillospiraceae</taxon>
        <taxon>Oscillospiraceae incertae sedis</taxon>
        <taxon>Candidatus Caccousia</taxon>
    </lineage>
</organism>
<dbReference type="InterPro" id="IPR004474">
    <property type="entry name" value="LytR_CpsA_psr"/>
</dbReference>
<reference evidence="5" key="1">
    <citation type="submission" date="2020-10" db="EMBL/GenBank/DDBJ databases">
        <authorList>
            <person name="Gilroy R."/>
        </authorList>
    </citation>
    <scope>NUCLEOTIDE SEQUENCE</scope>
    <source>
        <strain evidence="5">ChiSxjej1B13-7958</strain>
    </source>
</reference>
<comment type="caution">
    <text evidence="5">The sequence shown here is derived from an EMBL/GenBank/DDBJ whole genome shotgun (WGS) entry which is preliminary data.</text>
</comment>
<keyword evidence="3" id="KW-0812">Transmembrane</keyword>
<evidence type="ECO:0000256" key="3">
    <source>
        <dbReference type="SAM" id="Phobius"/>
    </source>
</evidence>
<feature type="domain" description="Cell envelope-related transcriptional attenuator" evidence="4">
    <location>
        <begin position="136"/>
        <end position="281"/>
    </location>
</feature>
<comment type="similarity">
    <text evidence="1">Belongs to the LytR/CpsA/Psr (LCP) family.</text>
</comment>
<evidence type="ECO:0000313" key="5">
    <source>
        <dbReference type="EMBL" id="HIR46185.1"/>
    </source>
</evidence>
<evidence type="ECO:0000313" key="6">
    <source>
        <dbReference type="Proteomes" id="UP000824242"/>
    </source>
</evidence>
<dbReference type="AlphaFoldDB" id="A0A9D1DDD8"/>
<keyword evidence="3" id="KW-1133">Transmembrane helix</keyword>
<dbReference type="NCBIfam" id="TIGR00350">
    <property type="entry name" value="lytR_cpsA_psr"/>
    <property type="match status" value="1"/>
</dbReference>
<dbReference type="EMBL" id="DVGZ01000010">
    <property type="protein sequence ID" value="HIR46185.1"/>
    <property type="molecule type" value="Genomic_DNA"/>
</dbReference>
<feature type="compositionally biased region" description="Basic residues" evidence="2">
    <location>
        <begin position="48"/>
        <end position="57"/>
    </location>
</feature>
<gene>
    <name evidence="5" type="ORF">IAB89_00800</name>
</gene>
<keyword evidence="3" id="KW-0472">Membrane</keyword>
<feature type="region of interest" description="Disordered" evidence="2">
    <location>
        <begin position="1"/>
        <end position="57"/>
    </location>
</feature>
<dbReference type="PANTHER" id="PTHR33392">
    <property type="entry name" value="POLYISOPRENYL-TEICHOIC ACID--PEPTIDOGLYCAN TEICHOIC ACID TRANSFERASE TAGU"/>
    <property type="match status" value="1"/>
</dbReference>
<feature type="compositionally biased region" description="Polar residues" evidence="2">
    <location>
        <begin position="1"/>
        <end position="10"/>
    </location>
</feature>
<name>A0A9D1DDD8_9FIRM</name>
<dbReference type="PANTHER" id="PTHR33392:SF6">
    <property type="entry name" value="POLYISOPRENYL-TEICHOIC ACID--PEPTIDOGLYCAN TEICHOIC ACID TRANSFERASE TAGU"/>
    <property type="match status" value="1"/>
</dbReference>
<proteinExistence type="inferred from homology"/>
<sequence>MAGKQTGSHSRQPQRPRRAGGGEIDRYHYVDRDIYSRSDRRVSTASHTAKKKKKKKKKGSAGKRFLTVILVLATLCALFYLGFTLALSRLDRPEIDTKQYEEQPSAAPAWSVLEDSSVINILLIGKDKGDDGMSSRSDTSMLVSIDTKNKQLKLTSFLRDMYLEIPTVGQSRLNAAYANGGAALTMQTLENNFRVNIDKYIEIDFENFAAVIDKMGGIDIDMNAAVAAEGNKNIGSHWTEGVNHLSGEEALYYARIRATDSDFGRTGRQRQVVEAMLARFKQLGITEMSTVAFDYLPYVTTNLSDTDILYLASIAPQVLDYEQQTMHVPNEGTYEDLTLPSGARVLGVDVEENSRLLREFLYGTSAPTE</sequence>
<accession>A0A9D1DDD8</accession>
<dbReference type="Proteomes" id="UP000824242">
    <property type="component" value="Unassembled WGS sequence"/>
</dbReference>
<evidence type="ECO:0000256" key="1">
    <source>
        <dbReference type="ARBA" id="ARBA00006068"/>
    </source>
</evidence>
<feature type="compositionally biased region" description="Basic and acidic residues" evidence="2">
    <location>
        <begin position="23"/>
        <end position="42"/>
    </location>
</feature>
<dbReference type="Gene3D" id="3.40.630.190">
    <property type="entry name" value="LCP protein"/>
    <property type="match status" value="1"/>
</dbReference>
<feature type="transmembrane region" description="Helical" evidence="3">
    <location>
        <begin position="65"/>
        <end position="87"/>
    </location>
</feature>
<reference evidence="5" key="2">
    <citation type="journal article" date="2021" name="PeerJ">
        <title>Extensive microbial diversity within the chicken gut microbiome revealed by metagenomics and culture.</title>
        <authorList>
            <person name="Gilroy R."/>
            <person name="Ravi A."/>
            <person name="Getino M."/>
            <person name="Pursley I."/>
            <person name="Horton D.L."/>
            <person name="Alikhan N.F."/>
            <person name="Baker D."/>
            <person name="Gharbi K."/>
            <person name="Hall N."/>
            <person name="Watson M."/>
            <person name="Adriaenssens E.M."/>
            <person name="Foster-Nyarko E."/>
            <person name="Jarju S."/>
            <person name="Secka A."/>
            <person name="Antonio M."/>
            <person name="Oren A."/>
            <person name="Chaudhuri R.R."/>
            <person name="La Ragione R."/>
            <person name="Hildebrand F."/>
            <person name="Pallen M.J."/>
        </authorList>
    </citation>
    <scope>NUCLEOTIDE SEQUENCE</scope>
    <source>
        <strain evidence="5">ChiSxjej1B13-7958</strain>
    </source>
</reference>
<dbReference type="Pfam" id="PF03816">
    <property type="entry name" value="LytR_cpsA_psr"/>
    <property type="match status" value="1"/>
</dbReference>
<evidence type="ECO:0000256" key="2">
    <source>
        <dbReference type="SAM" id="MobiDB-lite"/>
    </source>
</evidence>
<dbReference type="InterPro" id="IPR050922">
    <property type="entry name" value="LytR/CpsA/Psr_CW_biosynth"/>
</dbReference>
<protein>
    <submittedName>
        <fullName evidence="5">LCP family protein</fullName>
    </submittedName>
</protein>